<keyword evidence="2" id="KW-1277">Toxin-antitoxin system</keyword>
<keyword evidence="4" id="KW-1185">Reference proteome</keyword>
<sequence length="83" mass="9302">MNKPFHIILDEPLDRFVDEQVESGRFSSPQQVVEAGLRLLEEEQAKLEGLRKALIEGENSGPSVAFDPEELMAAARARWKSHG</sequence>
<evidence type="ECO:0000256" key="1">
    <source>
        <dbReference type="ARBA" id="ARBA00008580"/>
    </source>
</evidence>
<proteinExistence type="inferred from homology"/>
<gene>
    <name evidence="3" type="ORF">FNA46_09210</name>
</gene>
<dbReference type="PANTHER" id="PTHR36582">
    <property type="entry name" value="ANTITOXIN PARD"/>
    <property type="match status" value="1"/>
</dbReference>
<dbReference type="InterPro" id="IPR010985">
    <property type="entry name" value="Ribbon_hlx_hlx"/>
</dbReference>
<protein>
    <submittedName>
        <fullName evidence="3">Type II toxin-antitoxin system ParD family antitoxin</fullName>
    </submittedName>
</protein>
<dbReference type="GO" id="GO:0006355">
    <property type="term" value="P:regulation of DNA-templated transcription"/>
    <property type="evidence" value="ECO:0007669"/>
    <property type="project" value="InterPro"/>
</dbReference>
<evidence type="ECO:0000313" key="3">
    <source>
        <dbReference type="EMBL" id="TRL39318.1"/>
    </source>
</evidence>
<dbReference type="AlphaFoldDB" id="A0A549TBW2"/>
<evidence type="ECO:0000313" key="4">
    <source>
        <dbReference type="Proteomes" id="UP000316801"/>
    </source>
</evidence>
<dbReference type="InterPro" id="IPR022789">
    <property type="entry name" value="ParD"/>
</dbReference>
<name>A0A549TBW2_9HYPH</name>
<accession>A0A549TBW2</accession>
<dbReference type="RefSeq" id="WP_143124897.1">
    <property type="nucleotide sequence ID" value="NZ_VJMG01000021.1"/>
</dbReference>
<dbReference type="InterPro" id="IPR038296">
    <property type="entry name" value="ParD_sf"/>
</dbReference>
<organism evidence="3 4">
    <name type="scientific">Rhizobium straminoryzae</name>
    <dbReference type="NCBI Taxonomy" id="1387186"/>
    <lineage>
        <taxon>Bacteria</taxon>
        <taxon>Pseudomonadati</taxon>
        <taxon>Pseudomonadota</taxon>
        <taxon>Alphaproteobacteria</taxon>
        <taxon>Hyphomicrobiales</taxon>
        <taxon>Rhizobiaceae</taxon>
        <taxon>Rhizobium/Agrobacterium group</taxon>
        <taxon>Rhizobium</taxon>
    </lineage>
</organism>
<dbReference type="Proteomes" id="UP000316801">
    <property type="component" value="Unassembled WGS sequence"/>
</dbReference>
<evidence type="ECO:0000256" key="2">
    <source>
        <dbReference type="ARBA" id="ARBA00022649"/>
    </source>
</evidence>
<reference evidence="3 4" key="1">
    <citation type="submission" date="2019-07" db="EMBL/GenBank/DDBJ databases">
        <title>Ln-dependent methylotrophs.</title>
        <authorList>
            <person name="Tani A."/>
        </authorList>
    </citation>
    <scope>NUCLEOTIDE SEQUENCE [LARGE SCALE GENOMIC DNA]</scope>
    <source>
        <strain evidence="3 4">SM12</strain>
    </source>
</reference>
<dbReference type="EMBL" id="VJMG01000021">
    <property type="protein sequence ID" value="TRL39318.1"/>
    <property type="molecule type" value="Genomic_DNA"/>
</dbReference>
<dbReference type="Gene3D" id="6.10.10.120">
    <property type="entry name" value="Antitoxin ParD1-like"/>
    <property type="match status" value="1"/>
</dbReference>
<comment type="caution">
    <text evidence="3">The sequence shown here is derived from an EMBL/GenBank/DDBJ whole genome shotgun (WGS) entry which is preliminary data.</text>
</comment>
<comment type="similarity">
    <text evidence="1">Belongs to the ParD antitoxin family.</text>
</comment>
<dbReference type="NCBIfam" id="TIGR02606">
    <property type="entry name" value="antidote_CC2985"/>
    <property type="match status" value="1"/>
</dbReference>
<dbReference type="SUPFAM" id="SSF47598">
    <property type="entry name" value="Ribbon-helix-helix"/>
    <property type="match status" value="1"/>
</dbReference>
<dbReference type="PANTHER" id="PTHR36582:SF2">
    <property type="entry name" value="ANTITOXIN PARD"/>
    <property type="match status" value="1"/>
</dbReference>
<dbReference type="Pfam" id="PF03693">
    <property type="entry name" value="ParD_antitoxin"/>
    <property type="match status" value="1"/>
</dbReference>